<sequence length="186" mass="22207">MELFYFFVGIGNLEKLASRPLKRDNVATDEVVEIIKDYRTNEKIKYVQYQGSTNELEVKEKLTELEDIFNQRSNEMEWERINIKFKAWAMKKNNFFLLGQKVISLAEKNNITKAYTTLNDDFKQRLKNENRYQDEKEVGEKRPILESPSPTRTSESLETEEQRNADFNKRWQEAREKALLAKKKKR</sequence>
<dbReference type="EMBL" id="LLXI01000280">
    <property type="protein sequence ID" value="PKY43841.1"/>
    <property type="molecule type" value="Genomic_DNA"/>
</dbReference>
<evidence type="ECO:0000313" key="2">
    <source>
        <dbReference type="EMBL" id="PKY43841.1"/>
    </source>
</evidence>
<dbReference type="AlphaFoldDB" id="A0A2I1GB90"/>
<comment type="caution">
    <text evidence="2">The sequence shown here is derived from an EMBL/GenBank/DDBJ whole genome shotgun (WGS) entry which is preliminary data.</text>
</comment>
<dbReference type="VEuPathDB" id="FungiDB:FUN_006995"/>
<organism evidence="2 3">
    <name type="scientific">Rhizophagus irregularis</name>
    <dbReference type="NCBI Taxonomy" id="588596"/>
    <lineage>
        <taxon>Eukaryota</taxon>
        <taxon>Fungi</taxon>
        <taxon>Fungi incertae sedis</taxon>
        <taxon>Mucoromycota</taxon>
        <taxon>Glomeromycotina</taxon>
        <taxon>Glomeromycetes</taxon>
        <taxon>Glomerales</taxon>
        <taxon>Glomeraceae</taxon>
        <taxon>Rhizophagus</taxon>
    </lineage>
</organism>
<dbReference type="VEuPathDB" id="FungiDB:RhiirFUN_023766"/>
<gene>
    <name evidence="2" type="ORF">RhiirA4_457931</name>
</gene>
<feature type="compositionally biased region" description="Basic and acidic residues" evidence="1">
    <location>
        <begin position="130"/>
        <end position="144"/>
    </location>
</feature>
<keyword evidence="3" id="KW-1185">Reference proteome</keyword>
<proteinExistence type="predicted"/>
<accession>A0A2I1GB90</accession>
<feature type="region of interest" description="Disordered" evidence="1">
    <location>
        <begin position="130"/>
        <end position="169"/>
    </location>
</feature>
<evidence type="ECO:0000256" key="1">
    <source>
        <dbReference type="SAM" id="MobiDB-lite"/>
    </source>
</evidence>
<evidence type="ECO:0000313" key="3">
    <source>
        <dbReference type="Proteomes" id="UP000234323"/>
    </source>
</evidence>
<protein>
    <submittedName>
        <fullName evidence="2">Uncharacterized protein</fullName>
    </submittedName>
</protein>
<dbReference type="VEuPathDB" id="FungiDB:RhiirA1_505944"/>
<dbReference type="Proteomes" id="UP000234323">
    <property type="component" value="Unassembled WGS sequence"/>
</dbReference>
<reference evidence="2 3" key="1">
    <citation type="submission" date="2015-10" db="EMBL/GenBank/DDBJ databases">
        <title>Genome analyses suggest a sexual origin of heterokaryosis in a supposedly ancient asexual fungus.</title>
        <authorList>
            <person name="Ropars J."/>
            <person name="Sedzielewska K."/>
            <person name="Noel J."/>
            <person name="Charron P."/>
            <person name="Farinelli L."/>
            <person name="Marton T."/>
            <person name="Kruger M."/>
            <person name="Pelin A."/>
            <person name="Brachmann A."/>
            <person name="Corradi N."/>
        </authorList>
    </citation>
    <scope>NUCLEOTIDE SEQUENCE [LARGE SCALE GENOMIC DNA]</scope>
    <source>
        <strain evidence="2 3">A4</strain>
    </source>
</reference>
<feature type="compositionally biased region" description="Basic and acidic residues" evidence="1">
    <location>
        <begin position="160"/>
        <end position="169"/>
    </location>
</feature>
<name>A0A2I1GB90_9GLOM</name>